<accession>A0A7S1IKH8</accession>
<protein>
    <submittedName>
        <fullName evidence="1">Uncharacterized protein</fullName>
    </submittedName>
</protein>
<name>A0A7S1IKH8_9EUGL</name>
<gene>
    <name evidence="1" type="ORF">EGYM00392_LOCUS25695</name>
</gene>
<evidence type="ECO:0000313" key="1">
    <source>
        <dbReference type="EMBL" id="CAD9014589.1"/>
    </source>
</evidence>
<dbReference type="EMBL" id="HBGA01068768">
    <property type="protein sequence ID" value="CAD9014589.1"/>
    <property type="molecule type" value="Transcribed_RNA"/>
</dbReference>
<sequence length="151" mass="16779">MALAVKKEWPVVPATAKFADAPAEWPSPVHAKFATHDGPSENQLVQFMRASRLRSKLWFAINPSPYTEAASATKEVMRRQALAGNLWYLPEQAVVRDTSEALFHRTEVLTVKGVNNGLRGIGFVRKNPVFWGPAGLLGFVWAYRWASTGTI</sequence>
<organism evidence="1">
    <name type="scientific">Eutreptiella gymnastica</name>
    <dbReference type="NCBI Taxonomy" id="73025"/>
    <lineage>
        <taxon>Eukaryota</taxon>
        <taxon>Discoba</taxon>
        <taxon>Euglenozoa</taxon>
        <taxon>Euglenida</taxon>
        <taxon>Spirocuta</taxon>
        <taxon>Euglenophyceae</taxon>
        <taxon>Eutreptiales</taxon>
        <taxon>Eutreptiaceae</taxon>
        <taxon>Eutreptiella</taxon>
    </lineage>
</organism>
<reference evidence="1" key="1">
    <citation type="submission" date="2021-01" db="EMBL/GenBank/DDBJ databases">
        <authorList>
            <person name="Corre E."/>
            <person name="Pelletier E."/>
            <person name="Niang G."/>
            <person name="Scheremetjew M."/>
            <person name="Finn R."/>
            <person name="Kale V."/>
            <person name="Holt S."/>
            <person name="Cochrane G."/>
            <person name="Meng A."/>
            <person name="Brown T."/>
            <person name="Cohen L."/>
        </authorList>
    </citation>
    <scope>NUCLEOTIDE SEQUENCE</scope>
    <source>
        <strain evidence="1">NIES-381</strain>
    </source>
</reference>
<dbReference type="AlphaFoldDB" id="A0A7S1IKH8"/>
<proteinExistence type="predicted"/>